<keyword evidence="1" id="KW-1133">Transmembrane helix</keyword>
<evidence type="ECO:0000256" key="1">
    <source>
        <dbReference type="SAM" id="Phobius"/>
    </source>
</evidence>
<gene>
    <name evidence="2" type="ORF">PGO_002565</name>
</gene>
<evidence type="ECO:0000313" key="3">
    <source>
        <dbReference type="Proteomes" id="UP000195521"/>
    </source>
</evidence>
<dbReference type="RefSeq" id="XP_028546951.1">
    <property type="nucleotide sequence ID" value="XM_028691150.1"/>
</dbReference>
<dbReference type="EMBL" id="BDQF01000261">
    <property type="protein sequence ID" value="GAW84362.1"/>
    <property type="molecule type" value="Genomic_DNA"/>
</dbReference>
<name>A0A1Y1JUD7_PLAGO</name>
<accession>A0A1Y1JUD7</accession>
<sequence>MYHSIIISNILMEVGCKYLYSWIYYELKSNNKNEHTKTLYDRVTNKYGIELTGIQFCKDYKEEINDEQMFKLSFLNELYKCHNDMHDIIKNRKDEVICEALKNILNEYKTKFEERVAVKETTENIKSSVQSIPTYKNNIKAAIITTIIVMLLIFLFIFLVFKFASNSSYFQQKLQRMRNKWKNIDIVCSILKQSEINRNISWNNRYNISYNID</sequence>
<proteinExistence type="predicted"/>
<comment type="caution">
    <text evidence="2">The sequence shown here is derived from an EMBL/GenBank/DDBJ whole genome shotgun (WGS) entry which is preliminary data.</text>
</comment>
<dbReference type="GeneID" id="39745170"/>
<reference evidence="3" key="1">
    <citation type="submission" date="2017-04" db="EMBL/GenBank/DDBJ databases">
        <title>Plasmodium gonderi genome.</title>
        <authorList>
            <person name="Arisue N."/>
            <person name="Honma H."/>
            <person name="Kawai S."/>
            <person name="Tougan T."/>
            <person name="Tanabe K."/>
            <person name="Horii T."/>
        </authorList>
    </citation>
    <scope>NUCLEOTIDE SEQUENCE [LARGE SCALE GENOMIC DNA]</scope>
    <source>
        <strain evidence="3">ATCC 30045</strain>
    </source>
</reference>
<keyword evidence="3" id="KW-1185">Reference proteome</keyword>
<keyword evidence="1" id="KW-0472">Membrane</keyword>
<dbReference type="Proteomes" id="UP000195521">
    <property type="component" value="Unassembled WGS sequence"/>
</dbReference>
<organism evidence="2 3">
    <name type="scientific">Plasmodium gonderi</name>
    <dbReference type="NCBI Taxonomy" id="77519"/>
    <lineage>
        <taxon>Eukaryota</taxon>
        <taxon>Sar</taxon>
        <taxon>Alveolata</taxon>
        <taxon>Apicomplexa</taxon>
        <taxon>Aconoidasida</taxon>
        <taxon>Haemosporida</taxon>
        <taxon>Plasmodiidae</taxon>
        <taxon>Plasmodium</taxon>
        <taxon>Plasmodium (Plasmodium)</taxon>
    </lineage>
</organism>
<protein>
    <submittedName>
        <fullName evidence="2">Variable surface protein</fullName>
    </submittedName>
</protein>
<keyword evidence="1" id="KW-0812">Transmembrane</keyword>
<feature type="transmembrane region" description="Helical" evidence="1">
    <location>
        <begin position="141"/>
        <end position="164"/>
    </location>
</feature>
<evidence type="ECO:0000313" key="2">
    <source>
        <dbReference type="EMBL" id="GAW84362.1"/>
    </source>
</evidence>
<dbReference type="AlphaFoldDB" id="A0A1Y1JUD7"/>